<dbReference type="PROSITE" id="PS50004">
    <property type="entry name" value="C2"/>
    <property type="match status" value="1"/>
</dbReference>
<evidence type="ECO:0000256" key="3">
    <source>
        <dbReference type="ARBA" id="ARBA00022527"/>
    </source>
</evidence>
<dbReference type="Gene3D" id="3.30.60.20">
    <property type="match status" value="2"/>
</dbReference>
<keyword evidence="7" id="KW-0418">Kinase</keyword>
<dbReference type="InterPro" id="IPR020454">
    <property type="entry name" value="DAG/PE-bd"/>
</dbReference>
<comment type="similarity">
    <text evidence="1">Belongs to the protein kinase superfamily. AGC Ser/Thr protein kinase family. PKC subfamily.</text>
</comment>
<dbReference type="GO" id="GO:0005085">
    <property type="term" value="F:guanyl-nucleotide exchange factor activity"/>
    <property type="evidence" value="ECO:0007669"/>
    <property type="project" value="InterPro"/>
</dbReference>
<feature type="domain" description="Phorbol-ester/DAG-type" evidence="13">
    <location>
        <begin position="246"/>
        <end position="295"/>
    </location>
</feature>
<dbReference type="InterPro" id="IPR000219">
    <property type="entry name" value="DH_dom"/>
</dbReference>
<dbReference type="SUPFAM" id="SSF57889">
    <property type="entry name" value="Cysteine-rich domain"/>
    <property type="match status" value="2"/>
</dbReference>
<dbReference type="PANTHER" id="PTHR24351">
    <property type="entry name" value="RIBOSOMAL PROTEIN S6 KINASE"/>
    <property type="match status" value="1"/>
</dbReference>
<organism evidence="14">
    <name type="scientific">Oikopleura dioica</name>
    <name type="common">Tunicate</name>
    <dbReference type="NCBI Taxonomy" id="34765"/>
    <lineage>
        <taxon>Eukaryota</taxon>
        <taxon>Metazoa</taxon>
        <taxon>Chordata</taxon>
        <taxon>Tunicata</taxon>
        <taxon>Appendicularia</taxon>
        <taxon>Copelata</taxon>
        <taxon>Oikopleuridae</taxon>
        <taxon>Oikopleura</taxon>
    </lineage>
</organism>
<feature type="domain" description="C2" evidence="10">
    <location>
        <begin position="304"/>
        <end position="423"/>
    </location>
</feature>
<dbReference type="PROSITE" id="PS50010">
    <property type="entry name" value="DH_2"/>
    <property type="match status" value="1"/>
</dbReference>
<evidence type="ECO:0000256" key="7">
    <source>
        <dbReference type="ARBA" id="ARBA00022777"/>
    </source>
</evidence>
<feature type="domain" description="Protein kinase" evidence="12">
    <location>
        <begin position="467"/>
        <end position="728"/>
    </location>
</feature>
<dbReference type="SUPFAM" id="SSF48065">
    <property type="entry name" value="DBL homology domain (DH-domain)"/>
    <property type="match status" value="1"/>
</dbReference>
<keyword evidence="4" id="KW-0808">Transferase</keyword>
<dbReference type="InterPro" id="IPR000008">
    <property type="entry name" value="C2_dom"/>
</dbReference>
<dbReference type="InterPro" id="IPR046349">
    <property type="entry name" value="C1-like_sf"/>
</dbReference>
<dbReference type="Pfam" id="PF00621">
    <property type="entry name" value="RhoGEF"/>
    <property type="match status" value="1"/>
</dbReference>
<dbReference type="GO" id="GO:0005524">
    <property type="term" value="F:ATP binding"/>
    <property type="evidence" value="ECO:0007669"/>
    <property type="project" value="UniProtKB-KW"/>
</dbReference>
<dbReference type="Gene3D" id="1.20.900.10">
    <property type="entry name" value="Dbl homology (DH) domain"/>
    <property type="match status" value="1"/>
</dbReference>
<keyword evidence="6" id="KW-0547">Nucleotide-binding</keyword>
<evidence type="ECO:0000256" key="2">
    <source>
        <dbReference type="ARBA" id="ARBA00012429"/>
    </source>
</evidence>
<dbReference type="InterPro" id="IPR035899">
    <property type="entry name" value="DBL_dom_sf"/>
</dbReference>
<keyword evidence="5" id="KW-0479">Metal-binding</keyword>
<dbReference type="Pfam" id="PF00130">
    <property type="entry name" value="C1_1"/>
    <property type="match status" value="2"/>
</dbReference>
<dbReference type="PROSITE" id="PS50081">
    <property type="entry name" value="ZF_DAG_PE_2"/>
    <property type="match status" value="2"/>
</dbReference>
<dbReference type="InterPro" id="IPR000719">
    <property type="entry name" value="Prot_kinase_dom"/>
</dbReference>
<dbReference type="CDD" id="cd05123">
    <property type="entry name" value="STKc_AGC"/>
    <property type="match status" value="1"/>
</dbReference>
<evidence type="ECO:0000259" key="13">
    <source>
        <dbReference type="PROSITE" id="PS50081"/>
    </source>
</evidence>
<dbReference type="PRINTS" id="PR00360">
    <property type="entry name" value="C2DOMAIN"/>
</dbReference>
<keyword evidence="9" id="KW-0067">ATP-binding</keyword>
<dbReference type="Gene3D" id="2.60.40.150">
    <property type="entry name" value="C2 domain"/>
    <property type="match status" value="1"/>
</dbReference>
<evidence type="ECO:0000259" key="12">
    <source>
        <dbReference type="PROSITE" id="PS50011"/>
    </source>
</evidence>
<dbReference type="CDD" id="cd20792">
    <property type="entry name" value="C1_cPKC_nPKC_rpt1"/>
    <property type="match status" value="1"/>
</dbReference>
<evidence type="ECO:0000256" key="8">
    <source>
        <dbReference type="ARBA" id="ARBA00022833"/>
    </source>
</evidence>
<evidence type="ECO:0000313" key="14">
    <source>
        <dbReference type="EMBL" id="CBY37185.1"/>
    </source>
</evidence>
<dbReference type="SUPFAM" id="SSF49562">
    <property type="entry name" value="C2 domain (Calcium/lipid-binding domain, CaLB)"/>
    <property type="match status" value="1"/>
</dbReference>
<evidence type="ECO:0000256" key="9">
    <source>
        <dbReference type="ARBA" id="ARBA00022840"/>
    </source>
</evidence>
<dbReference type="SMART" id="SM00239">
    <property type="entry name" value="C2"/>
    <property type="match status" value="1"/>
</dbReference>
<dbReference type="InterPro" id="IPR011009">
    <property type="entry name" value="Kinase-like_dom_sf"/>
</dbReference>
<evidence type="ECO:0000256" key="6">
    <source>
        <dbReference type="ARBA" id="ARBA00022741"/>
    </source>
</evidence>
<dbReference type="GO" id="GO:0004697">
    <property type="term" value="F:diacylglycerol-dependent serine/threonine kinase activity"/>
    <property type="evidence" value="ECO:0007669"/>
    <property type="project" value="UniProtKB-EC"/>
</dbReference>
<dbReference type="Gene3D" id="1.10.510.10">
    <property type="entry name" value="Transferase(Phosphotransferase) domain 1"/>
    <property type="match status" value="1"/>
</dbReference>
<dbReference type="Pfam" id="PF00069">
    <property type="entry name" value="Pkinase"/>
    <property type="match status" value="1"/>
</dbReference>
<dbReference type="PRINTS" id="PR00008">
    <property type="entry name" value="DAGPEDOMAIN"/>
</dbReference>
<protein>
    <recommendedName>
        <fullName evidence="2">protein kinase C</fullName>
        <ecNumber evidence="2">2.7.11.13</ecNumber>
    </recommendedName>
</protein>
<dbReference type="PROSITE" id="PS00479">
    <property type="entry name" value="ZF_DAG_PE_1"/>
    <property type="match status" value="2"/>
</dbReference>
<feature type="domain" description="Phorbol-ester/DAG-type" evidence="13">
    <location>
        <begin position="179"/>
        <end position="230"/>
    </location>
</feature>
<keyword evidence="3" id="KW-0723">Serine/threonine-protein kinase</keyword>
<dbReference type="Pfam" id="PF00168">
    <property type="entry name" value="C2"/>
    <property type="match status" value="1"/>
</dbReference>
<keyword evidence="8" id="KW-0862">Zinc</keyword>
<dbReference type="InterPro" id="IPR035892">
    <property type="entry name" value="C2_domain_sf"/>
</dbReference>
<feature type="domain" description="DH" evidence="11">
    <location>
        <begin position="1"/>
        <end position="142"/>
    </location>
</feature>
<dbReference type="SMART" id="SM00109">
    <property type="entry name" value="C1"/>
    <property type="match status" value="2"/>
</dbReference>
<dbReference type="EMBL" id="FN654916">
    <property type="protein sequence ID" value="CBY37185.1"/>
    <property type="molecule type" value="Genomic_DNA"/>
</dbReference>
<proteinExistence type="inferred from homology"/>
<reference evidence="14" key="1">
    <citation type="journal article" date="2010" name="Science">
        <title>Plasticity of animal genome architecture unmasked by rapid evolution of a pelagic tunicate.</title>
        <authorList>
            <person name="Denoeud F."/>
            <person name="Henriet S."/>
            <person name="Mungpakdee S."/>
            <person name="Aury J.M."/>
            <person name="Da Silva C."/>
            <person name="Brinkmann H."/>
            <person name="Mikhaleva J."/>
            <person name="Olsen L.C."/>
            <person name="Jubin C."/>
            <person name="Canestro C."/>
            <person name="Bouquet J.M."/>
            <person name="Danks G."/>
            <person name="Poulain J."/>
            <person name="Campsteijn C."/>
            <person name="Adamski M."/>
            <person name="Cross I."/>
            <person name="Yadetie F."/>
            <person name="Muffato M."/>
            <person name="Louis A."/>
            <person name="Butcher S."/>
            <person name="Tsagkogeorga G."/>
            <person name="Konrad A."/>
            <person name="Singh S."/>
            <person name="Jensen M.F."/>
            <person name="Cong E.H."/>
            <person name="Eikeseth-Otteraa H."/>
            <person name="Noel B."/>
            <person name="Anthouard V."/>
            <person name="Porcel B.M."/>
            <person name="Kachouri-Lafond R."/>
            <person name="Nishino A."/>
            <person name="Ugolini M."/>
            <person name="Chourrout P."/>
            <person name="Nishida H."/>
            <person name="Aasland R."/>
            <person name="Huzurbazar S."/>
            <person name="Westhof E."/>
            <person name="Delsuc F."/>
            <person name="Lehrach H."/>
            <person name="Reinhardt R."/>
            <person name="Weissenbach J."/>
            <person name="Roy S.W."/>
            <person name="Artiguenave F."/>
            <person name="Postlethwait J.H."/>
            <person name="Manak J.R."/>
            <person name="Thompson E.M."/>
            <person name="Jaillon O."/>
            <person name="Du Pasquier L."/>
            <person name="Boudinot P."/>
            <person name="Liberles D.A."/>
            <person name="Volff J.N."/>
            <person name="Philippe H."/>
            <person name="Lenhard B."/>
            <person name="Roest Crollius H."/>
            <person name="Wincker P."/>
            <person name="Chourrout D."/>
        </authorList>
    </citation>
    <scope>NUCLEOTIDE SEQUENCE [LARGE SCALE GENOMIC DNA]</scope>
</reference>
<dbReference type="PROSITE" id="PS50011">
    <property type="entry name" value="PROTEIN_KINASE_DOM"/>
    <property type="match status" value="1"/>
</dbReference>
<dbReference type="InterPro" id="IPR008271">
    <property type="entry name" value="Ser/Thr_kinase_AS"/>
</dbReference>
<evidence type="ECO:0000259" key="11">
    <source>
        <dbReference type="PROSITE" id="PS50010"/>
    </source>
</evidence>
<evidence type="ECO:0000256" key="5">
    <source>
        <dbReference type="ARBA" id="ARBA00022723"/>
    </source>
</evidence>
<dbReference type="InterPro" id="IPR002219">
    <property type="entry name" value="PKC_DAG/PE"/>
</dbReference>
<dbReference type="SMART" id="SM00220">
    <property type="entry name" value="S_TKc"/>
    <property type="match status" value="1"/>
</dbReference>
<dbReference type="Proteomes" id="UP000011014">
    <property type="component" value="Unassembled WGS sequence"/>
</dbReference>
<dbReference type="EC" id="2.7.11.13" evidence="2"/>
<sequence>MASVKESLTLFTPYVRLKKCDSKMDEDIRMSEVATIFCDLENESLFEEHYRTYIKHYAKYMHFTKLMSREEYAPIQELIQKTFKLKLGHDAYLVEPIQRVCRFPILIQAVLKSAEEKNSPAAPKLRKAKEIMEKQARVINELQQTADAYIDAHEDSVRRTVCKARGQALRRDKIHKAKDHNFVSKFFNQPTFCAHCTDFIWGINAKQGFKCTFCQVTVHKRCYKYINFNCTRRSDGTIKDSLVSKQHDFFDQSYYRPTFCGHCGVILVGFTKQGLQCRICSINVHRKCKDLVVGCLPESERNERFGRINLKIEIYQRRCHIDIFRAHNLPPMDANGFSDPFVKITIVSEPKQKIKKMKTEIKSKNLNPIWNESFVFEIGQLDVSSRIVFSVYDHDSFGSNDVIGATSFSLCEIQKSTVDGLYRLQNMRDGRLFNQLLEHNSNKYGELIGLMNTKKNESEARVALADFELLSTIGTGSFGLVFQAKSKISGRHSFTHQKCISKGELNTDADIDAVIEEKKTLELCRECEYIVDILATFHTPEYAFFALEFLPGGDLYFHIINSDNNVFCLDDVLFYTAQICEALDFIHTKQIIYRDLKLDNIVLDSKGYVKLVDFGLAKSVQNTNGKSTTGTLEYMAPEILAGFEYSYPIDYWALGVLIFEMIYSIRPYQSHDEKRLKQMVLDTPIRFPRQIVENTVSTCVKSLLERLLTKSQDERLNNYKDIMNHPAFENFDMHALKSRSIKPSVIPKPEYNLNFDPELALYSPQLQKVSNVNINLDLFFDTFEELFCQDLIPAK</sequence>
<dbReference type="InterPro" id="IPR045270">
    <property type="entry name" value="STKc_AGC"/>
</dbReference>
<evidence type="ECO:0000259" key="10">
    <source>
        <dbReference type="PROSITE" id="PS50004"/>
    </source>
</evidence>
<name>E4YNY7_OIKDI</name>
<dbReference type="GO" id="GO:0046872">
    <property type="term" value="F:metal ion binding"/>
    <property type="evidence" value="ECO:0007669"/>
    <property type="project" value="UniProtKB-KW"/>
</dbReference>
<dbReference type="SUPFAM" id="SSF56112">
    <property type="entry name" value="Protein kinase-like (PK-like)"/>
    <property type="match status" value="1"/>
</dbReference>
<dbReference type="PROSITE" id="PS00108">
    <property type="entry name" value="PROTEIN_KINASE_ST"/>
    <property type="match status" value="1"/>
</dbReference>
<evidence type="ECO:0000256" key="1">
    <source>
        <dbReference type="ARBA" id="ARBA00005490"/>
    </source>
</evidence>
<evidence type="ECO:0000256" key="4">
    <source>
        <dbReference type="ARBA" id="ARBA00022679"/>
    </source>
</evidence>
<accession>E4YNY7</accession>
<dbReference type="AlphaFoldDB" id="E4YNY7"/>
<dbReference type="CDD" id="cd20793">
    <property type="entry name" value="C1_cPKC_nPKC_rpt2"/>
    <property type="match status" value="1"/>
</dbReference>
<gene>
    <name evidence="14" type="ORF">GSOID_T00030266001</name>
</gene>
<dbReference type="Gene3D" id="3.30.200.20">
    <property type="entry name" value="Phosphorylase Kinase, domain 1"/>
    <property type="match status" value="1"/>
</dbReference>